<reference evidence="3 4" key="1">
    <citation type="submission" date="2019-04" db="EMBL/GenBank/DDBJ databases">
        <title>Niastella caeni sp. nov., isolated from activated sludge.</title>
        <authorList>
            <person name="Sheng M."/>
        </authorList>
    </citation>
    <scope>NUCLEOTIDE SEQUENCE [LARGE SCALE GENOMIC DNA]</scope>
    <source>
        <strain evidence="3 4">HX-2-15</strain>
    </source>
</reference>
<feature type="modified residue" description="4-aspartylphosphate" evidence="1">
    <location>
        <position position="69"/>
    </location>
</feature>
<keyword evidence="1" id="KW-0597">Phosphoprotein</keyword>
<dbReference type="GO" id="GO:0000160">
    <property type="term" value="P:phosphorelay signal transduction system"/>
    <property type="evidence" value="ECO:0007669"/>
    <property type="project" value="InterPro"/>
</dbReference>
<dbReference type="Gene3D" id="3.40.50.2300">
    <property type="match status" value="1"/>
</dbReference>
<dbReference type="Proteomes" id="UP000306918">
    <property type="component" value="Unassembled WGS sequence"/>
</dbReference>
<dbReference type="SUPFAM" id="SSF52172">
    <property type="entry name" value="CheY-like"/>
    <property type="match status" value="1"/>
</dbReference>
<evidence type="ECO:0000256" key="1">
    <source>
        <dbReference type="PROSITE-ProRule" id="PRU00169"/>
    </source>
</evidence>
<keyword evidence="4" id="KW-1185">Reference proteome</keyword>
<dbReference type="PANTHER" id="PTHR44520:SF2">
    <property type="entry name" value="RESPONSE REGULATOR RCP1"/>
    <property type="match status" value="1"/>
</dbReference>
<dbReference type="InterPro" id="IPR011006">
    <property type="entry name" value="CheY-like_superfamily"/>
</dbReference>
<dbReference type="InterPro" id="IPR001789">
    <property type="entry name" value="Sig_transdc_resp-reg_receiver"/>
</dbReference>
<organism evidence="3 4">
    <name type="scientific">Niastella caeni</name>
    <dbReference type="NCBI Taxonomy" id="2569763"/>
    <lineage>
        <taxon>Bacteria</taxon>
        <taxon>Pseudomonadati</taxon>
        <taxon>Bacteroidota</taxon>
        <taxon>Chitinophagia</taxon>
        <taxon>Chitinophagales</taxon>
        <taxon>Chitinophagaceae</taxon>
        <taxon>Niastella</taxon>
    </lineage>
</organism>
<feature type="domain" description="Response regulatory" evidence="2">
    <location>
        <begin position="7"/>
        <end position="139"/>
    </location>
</feature>
<gene>
    <name evidence="3" type="ORF">FAM09_07340</name>
</gene>
<accession>A0A4V4H1U7</accession>
<dbReference type="Pfam" id="PF00072">
    <property type="entry name" value="Response_reg"/>
    <property type="match status" value="1"/>
</dbReference>
<name>A0A4V4H1U7_9BACT</name>
<dbReference type="OrthoDB" id="1121174at2"/>
<proteinExistence type="predicted"/>
<dbReference type="PANTHER" id="PTHR44520">
    <property type="entry name" value="RESPONSE REGULATOR RCP1-RELATED"/>
    <property type="match status" value="1"/>
</dbReference>
<comment type="caution">
    <text evidence="3">The sequence shown here is derived from an EMBL/GenBank/DDBJ whole genome shotgun (WGS) entry which is preliminary data.</text>
</comment>
<evidence type="ECO:0000313" key="4">
    <source>
        <dbReference type="Proteomes" id="UP000306918"/>
    </source>
</evidence>
<evidence type="ECO:0000313" key="3">
    <source>
        <dbReference type="EMBL" id="THU41906.1"/>
    </source>
</evidence>
<dbReference type="PROSITE" id="PS50110">
    <property type="entry name" value="RESPONSE_REGULATORY"/>
    <property type="match status" value="1"/>
</dbReference>
<dbReference type="SMART" id="SM00448">
    <property type="entry name" value="REC"/>
    <property type="match status" value="1"/>
</dbReference>
<sequence length="143" mass="16375">MKQKLMCILFIDDDEPTNFLNKLLVEEMGCAHHVQVVTSGMEALEYLTGTGSFNNNEQNHPRPDLIFLDINMPGMDGWEFLDHYQKLPPHQKANIVMVMLTTSLNPDDEKAAQQNIEISGFENKPLQPEVIKKILTRFFPEVC</sequence>
<evidence type="ECO:0000259" key="2">
    <source>
        <dbReference type="PROSITE" id="PS50110"/>
    </source>
</evidence>
<dbReference type="AlphaFoldDB" id="A0A4V4H1U7"/>
<dbReference type="InterPro" id="IPR052893">
    <property type="entry name" value="TCS_response_regulator"/>
</dbReference>
<dbReference type="EMBL" id="STFF01000001">
    <property type="protein sequence ID" value="THU41906.1"/>
    <property type="molecule type" value="Genomic_DNA"/>
</dbReference>
<protein>
    <submittedName>
        <fullName evidence="3">Response regulator</fullName>
    </submittedName>
</protein>